<sequence>MKSANKRWLYLFLLDVMADLLAVYFGWTSMRYVTKPLLMLLLLGWFAAYYIQDKRGRMLVIWALIFSWGGDTLLLFTSESEYFFIGGLVSFLIAHIFYLLFFTRVKKQNRPGRPWNPLVVFLVLVYVGILFYILKPGTGSLKVPVLVYASVLGAMLLTAIHAFHFPAQLAGAFCVTGAMLFVISDSLLALDKFYSPFKAAPLLVMTTYCLAQLLLVTGSRKYLQSRNNS</sequence>
<keyword evidence="4 6" id="KW-1133">Transmembrane helix</keyword>
<comment type="subcellular location">
    <subcellularLocation>
        <location evidence="1">Membrane</location>
        <topology evidence="1">Multi-pass membrane protein</topology>
    </subcellularLocation>
</comment>
<dbReference type="PANTHER" id="PTHR31885">
    <property type="entry name" value="GH04784P"/>
    <property type="match status" value="1"/>
</dbReference>
<accession>A0A4Q7MVQ7</accession>
<dbReference type="RefSeq" id="WP_130542559.1">
    <property type="nucleotide sequence ID" value="NZ_CP042431.1"/>
</dbReference>
<dbReference type="GO" id="GO:0016020">
    <property type="term" value="C:membrane"/>
    <property type="evidence" value="ECO:0007669"/>
    <property type="project" value="UniProtKB-SubCell"/>
</dbReference>
<feature type="transmembrane region" description="Helical" evidence="6">
    <location>
        <begin position="145"/>
        <end position="163"/>
    </location>
</feature>
<evidence type="ECO:0000313" key="7">
    <source>
        <dbReference type="EMBL" id="RZS72109.1"/>
    </source>
</evidence>
<feature type="transmembrane region" description="Helical" evidence="6">
    <location>
        <begin position="115"/>
        <end position="133"/>
    </location>
</feature>
<evidence type="ECO:0000256" key="4">
    <source>
        <dbReference type="ARBA" id="ARBA00022989"/>
    </source>
</evidence>
<evidence type="ECO:0000256" key="5">
    <source>
        <dbReference type="ARBA" id="ARBA00023136"/>
    </source>
</evidence>
<dbReference type="AlphaFoldDB" id="A0A4Q7MVQ7"/>
<feature type="transmembrane region" description="Helical" evidence="6">
    <location>
        <begin position="196"/>
        <end position="216"/>
    </location>
</feature>
<reference evidence="7 8" key="1">
    <citation type="submission" date="2019-02" db="EMBL/GenBank/DDBJ databases">
        <title>Genomic Encyclopedia of Type Strains, Phase IV (KMG-IV): sequencing the most valuable type-strain genomes for metagenomic binning, comparative biology and taxonomic classification.</title>
        <authorList>
            <person name="Goeker M."/>
        </authorList>
    </citation>
    <scope>NUCLEOTIDE SEQUENCE [LARGE SCALE GENOMIC DNA]</scope>
    <source>
        <strain evidence="7 8">DSM 18116</strain>
    </source>
</reference>
<comment type="caution">
    <text evidence="7">The sequence shown here is derived from an EMBL/GenBank/DDBJ whole genome shotgun (WGS) entry which is preliminary data.</text>
</comment>
<dbReference type="OrthoDB" id="5651790at2"/>
<keyword evidence="8" id="KW-1185">Reference proteome</keyword>
<gene>
    <name evidence="7" type="ORF">EV199_4024</name>
</gene>
<evidence type="ECO:0000256" key="2">
    <source>
        <dbReference type="ARBA" id="ARBA00007375"/>
    </source>
</evidence>
<keyword evidence="3 6" id="KW-0812">Transmembrane</keyword>
<dbReference type="Pfam" id="PF07947">
    <property type="entry name" value="YhhN"/>
    <property type="match status" value="1"/>
</dbReference>
<name>A0A4Q7MVQ7_9BACT</name>
<feature type="transmembrane region" description="Helical" evidence="6">
    <location>
        <begin position="33"/>
        <end position="51"/>
    </location>
</feature>
<feature type="transmembrane region" description="Helical" evidence="6">
    <location>
        <begin position="170"/>
        <end position="190"/>
    </location>
</feature>
<dbReference type="PANTHER" id="PTHR31885:SF6">
    <property type="entry name" value="GH04784P"/>
    <property type="match status" value="1"/>
</dbReference>
<evidence type="ECO:0000256" key="3">
    <source>
        <dbReference type="ARBA" id="ARBA00022692"/>
    </source>
</evidence>
<dbReference type="EMBL" id="SGXA01000002">
    <property type="protein sequence ID" value="RZS72109.1"/>
    <property type="molecule type" value="Genomic_DNA"/>
</dbReference>
<evidence type="ECO:0000256" key="1">
    <source>
        <dbReference type="ARBA" id="ARBA00004141"/>
    </source>
</evidence>
<proteinExistence type="inferred from homology"/>
<comment type="similarity">
    <text evidence="2">Belongs to the TMEM86 family.</text>
</comment>
<keyword evidence="5 6" id="KW-0472">Membrane</keyword>
<feature type="transmembrane region" description="Helical" evidence="6">
    <location>
        <begin position="58"/>
        <end position="76"/>
    </location>
</feature>
<organism evidence="7 8">
    <name type="scientific">Pseudobacter ginsenosidimutans</name>
    <dbReference type="NCBI Taxonomy" id="661488"/>
    <lineage>
        <taxon>Bacteria</taxon>
        <taxon>Pseudomonadati</taxon>
        <taxon>Bacteroidota</taxon>
        <taxon>Chitinophagia</taxon>
        <taxon>Chitinophagales</taxon>
        <taxon>Chitinophagaceae</taxon>
        <taxon>Pseudobacter</taxon>
    </lineage>
</organism>
<evidence type="ECO:0000256" key="6">
    <source>
        <dbReference type="SAM" id="Phobius"/>
    </source>
</evidence>
<dbReference type="Proteomes" id="UP000293874">
    <property type="component" value="Unassembled WGS sequence"/>
</dbReference>
<feature type="transmembrane region" description="Helical" evidence="6">
    <location>
        <begin position="82"/>
        <end position="103"/>
    </location>
</feature>
<dbReference type="GO" id="GO:0016787">
    <property type="term" value="F:hydrolase activity"/>
    <property type="evidence" value="ECO:0007669"/>
    <property type="project" value="TreeGrafter"/>
</dbReference>
<protein>
    <submittedName>
        <fullName evidence="7">Putative membrane protein YhhN</fullName>
    </submittedName>
</protein>
<evidence type="ECO:0000313" key="8">
    <source>
        <dbReference type="Proteomes" id="UP000293874"/>
    </source>
</evidence>
<dbReference type="InterPro" id="IPR012506">
    <property type="entry name" value="TMEM86B-like"/>
</dbReference>
<feature type="transmembrane region" description="Helical" evidence="6">
    <location>
        <begin position="7"/>
        <end position="27"/>
    </location>
</feature>